<gene>
    <name evidence="2" type="ORF">UFOPK2086_00989</name>
    <name evidence="3" type="ORF">UFOPK2295_01135</name>
</gene>
<accession>A0A6J6JV95</accession>
<proteinExistence type="predicted"/>
<dbReference type="PROSITE" id="PS51819">
    <property type="entry name" value="VOC"/>
    <property type="match status" value="1"/>
</dbReference>
<protein>
    <submittedName>
        <fullName evidence="2">Unannotated protein</fullName>
    </submittedName>
</protein>
<dbReference type="InterPro" id="IPR037523">
    <property type="entry name" value="VOC_core"/>
</dbReference>
<evidence type="ECO:0000313" key="3">
    <source>
        <dbReference type="EMBL" id="CAB4676489.1"/>
    </source>
</evidence>
<dbReference type="CDD" id="cd06587">
    <property type="entry name" value="VOC"/>
    <property type="match status" value="1"/>
</dbReference>
<evidence type="ECO:0000313" key="2">
    <source>
        <dbReference type="EMBL" id="CAB4641006.1"/>
    </source>
</evidence>
<feature type="domain" description="VOC" evidence="1">
    <location>
        <begin position="86"/>
        <end position="202"/>
    </location>
</feature>
<dbReference type="AlphaFoldDB" id="A0A6J6JV95"/>
<evidence type="ECO:0000259" key="1">
    <source>
        <dbReference type="PROSITE" id="PS51819"/>
    </source>
</evidence>
<reference evidence="2" key="1">
    <citation type="submission" date="2020-05" db="EMBL/GenBank/DDBJ databases">
        <authorList>
            <person name="Chiriac C."/>
            <person name="Salcher M."/>
            <person name="Ghai R."/>
            <person name="Kavagutti S V."/>
        </authorList>
    </citation>
    <scope>NUCLEOTIDE SEQUENCE</scope>
</reference>
<organism evidence="2">
    <name type="scientific">freshwater metagenome</name>
    <dbReference type="NCBI Taxonomy" id="449393"/>
    <lineage>
        <taxon>unclassified sequences</taxon>
        <taxon>metagenomes</taxon>
        <taxon>ecological metagenomes</taxon>
    </lineage>
</organism>
<dbReference type="EMBL" id="CAEZWV010000024">
    <property type="protein sequence ID" value="CAB4676489.1"/>
    <property type="molecule type" value="Genomic_DNA"/>
</dbReference>
<dbReference type="Gene3D" id="3.10.180.10">
    <property type="entry name" value="2,3-Dihydroxybiphenyl 1,2-Dioxygenase, domain 1"/>
    <property type="match status" value="1"/>
</dbReference>
<sequence length="209" mass="22411">MNRLVALHVGGALTPWQAIGLTFDEFTCTLADVDVVVSGETPGLHGWTIDVGRDEIIEIDGIRTTLVSGTTPRQVSSAIGRQKVIGLDHVVVNTDDIDRTTQAITAALGLEVRRERQLGNGAVQRFHKLENTIIEVVTGPHITQPGASLWGMVASVDDLFDLAEELGENTTSPPKKATQPGRYISTVRGSVGLGVPFALMTPHVRLSDD</sequence>
<name>A0A6J6JV95_9ZZZZ</name>
<dbReference type="SUPFAM" id="SSF54593">
    <property type="entry name" value="Glyoxalase/Bleomycin resistance protein/Dihydroxybiphenyl dioxygenase"/>
    <property type="match status" value="1"/>
</dbReference>
<dbReference type="EMBL" id="CAEZVQ010000146">
    <property type="protein sequence ID" value="CAB4641006.1"/>
    <property type="molecule type" value="Genomic_DNA"/>
</dbReference>
<dbReference type="InterPro" id="IPR029068">
    <property type="entry name" value="Glyas_Bleomycin-R_OHBP_Dase"/>
</dbReference>